<feature type="signal peptide" evidence="2">
    <location>
        <begin position="1"/>
        <end position="21"/>
    </location>
</feature>
<dbReference type="PROSITE" id="PS50181">
    <property type="entry name" value="FBOX"/>
    <property type="match status" value="1"/>
</dbReference>
<evidence type="ECO:0000259" key="3">
    <source>
        <dbReference type="PROSITE" id="PS50181"/>
    </source>
</evidence>
<gene>
    <name evidence="4" type="ORF">DRE_02970</name>
</gene>
<keyword evidence="5" id="KW-1185">Reference proteome</keyword>
<feature type="compositionally biased region" description="Acidic residues" evidence="1">
    <location>
        <begin position="510"/>
        <end position="520"/>
    </location>
</feature>
<name>W7IF97_9PEZI</name>
<evidence type="ECO:0000256" key="1">
    <source>
        <dbReference type="SAM" id="MobiDB-lite"/>
    </source>
</evidence>
<feature type="domain" description="F-box" evidence="3">
    <location>
        <begin position="1"/>
        <end position="50"/>
    </location>
</feature>
<accession>W7IF97</accession>
<feature type="compositionally biased region" description="Basic and acidic residues" evidence="1">
    <location>
        <begin position="665"/>
        <end position="676"/>
    </location>
</feature>
<feature type="chain" id="PRO_5004893850" description="F-box domain-containing protein" evidence="2">
    <location>
        <begin position="22"/>
        <end position="676"/>
    </location>
</feature>
<dbReference type="EMBL" id="KI966408">
    <property type="protein sequence ID" value="EWC47770.1"/>
    <property type="molecule type" value="Genomic_DNA"/>
</dbReference>
<proteinExistence type="predicted"/>
<feature type="compositionally biased region" description="Acidic residues" evidence="1">
    <location>
        <begin position="475"/>
        <end position="496"/>
    </location>
</feature>
<dbReference type="Proteomes" id="UP000024837">
    <property type="component" value="Unassembled WGS sequence"/>
</dbReference>
<reference evidence="4 5" key="1">
    <citation type="submission" date="2013-05" db="EMBL/GenBank/DDBJ databases">
        <title>Drechslerella stenobrocha genome reveals carnivorous origination and mechanical trapping mechanism of predatory fungi.</title>
        <authorList>
            <person name="Liu X."/>
            <person name="Zhang W."/>
            <person name="Liu K."/>
        </authorList>
    </citation>
    <scope>NUCLEOTIDE SEQUENCE [LARGE SCALE GENOMIC DNA]</scope>
    <source>
        <strain evidence="4 5">248</strain>
    </source>
</reference>
<keyword evidence="2" id="KW-0732">Signal</keyword>
<feature type="region of interest" description="Disordered" evidence="1">
    <location>
        <begin position="471"/>
        <end position="520"/>
    </location>
</feature>
<evidence type="ECO:0000313" key="5">
    <source>
        <dbReference type="Proteomes" id="UP000024837"/>
    </source>
</evidence>
<dbReference type="InterPro" id="IPR001810">
    <property type="entry name" value="F-box_dom"/>
</dbReference>
<evidence type="ECO:0000256" key="2">
    <source>
        <dbReference type="SAM" id="SignalP"/>
    </source>
</evidence>
<dbReference type="AlphaFoldDB" id="W7IF97"/>
<organism evidence="4 5">
    <name type="scientific">Drechslerella stenobrocha 248</name>
    <dbReference type="NCBI Taxonomy" id="1043628"/>
    <lineage>
        <taxon>Eukaryota</taxon>
        <taxon>Fungi</taxon>
        <taxon>Dikarya</taxon>
        <taxon>Ascomycota</taxon>
        <taxon>Pezizomycotina</taxon>
        <taxon>Orbiliomycetes</taxon>
        <taxon>Orbiliales</taxon>
        <taxon>Orbiliaceae</taxon>
        <taxon>Drechslerella</taxon>
    </lineage>
</organism>
<evidence type="ECO:0000313" key="4">
    <source>
        <dbReference type="EMBL" id="EWC47770.1"/>
    </source>
</evidence>
<sequence length="676" mass="76450">MTGLLSLPLEVIFLITGYLSADDIKSIRLTQKDLNEKTAVAHTDELFRRRTYFATIDDLRALLNFTRHPSKVNLRLKHLRLDVASPYIHIQPRPLLDSLHGEDGESAKPPKIFNQTCFAAECQNYEGVEQSEDQALIFAAFQNLPNLEVVEFVDRIGAPSEKSLKIHYPSLTTPELKDEFMEFYNDHSIRQKRSRMSSLFLYVMVALKYSSCRLRELLVDIPRHPYMFMSHAWFENHRRHVKDLKAPLRNLRFLELNLSHPAEENENYADWDESLETSEVQMKCLPSFFTDATPNIETLKLCFEEIADVYNTRSWVGKYRAYEPNLLLKGVELKLPHIKRLELRAIPFVKEELEDVLLRPHASTLRHLVLEDCVLQELPQTWSLIFGLLDGVLNLDSFSFWTKSIDGEIGLTGRMPYIFRVWGNINNDDHVCEVQVLRKKELIRTNYTDGLHMILQLENKLSTTCIFGHGLSDGGPDEEEIGSQDSDDEFDTEDDPWNGSPGDWPHFLDGDDDDEFDEDDSEVDAMDAPILPLPSIMASQNLLPMPTYSSQILNINPFQLQLPQSASLDNTGNFLGVQMLPQHFPRGSVLMPPFLIPRPYLDADALEGQPLSVQNVLRNLTSTALNTGVDPHTGISANTAGTSASTEVSNADTAIADGVPTDDTSSVHENGDGGPN</sequence>
<protein>
    <recommendedName>
        <fullName evidence="3">F-box domain-containing protein</fullName>
    </recommendedName>
</protein>
<feature type="region of interest" description="Disordered" evidence="1">
    <location>
        <begin position="655"/>
        <end position="676"/>
    </location>
</feature>
<dbReference type="HOGENOM" id="CLU_401148_0_0_1"/>
<dbReference type="OrthoDB" id="5279008at2759"/>